<protein>
    <recommendedName>
        <fullName evidence="5">Tail fiber protein</fullName>
    </recommendedName>
</protein>
<feature type="chain" id="PRO_5026997729" description="Tail fiber protein" evidence="2">
    <location>
        <begin position="25"/>
        <end position="314"/>
    </location>
</feature>
<evidence type="ECO:0000256" key="1">
    <source>
        <dbReference type="SAM" id="MobiDB-lite"/>
    </source>
</evidence>
<name>A0A6N6MAQ0_9FLAO</name>
<dbReference type="EMBL" id="WACR01000002">
    <property type="protein sequence ID" value="KAB1065517.1"/>
    <property type="molecule type" value="Genomic_DNA"/>
</dbReference>
<organism evidence="3 4">
    <name type="scientific">Salibacter halophilus</name>
    <dbReference type="NCBI Taxonomy" id="1803916"/>
    <lineage>
        <taxon>Bacteria</taxon>
        <taxon>Pseudomonadati</taxon>
        <taxon>Bacteroidota</taxon>
        <taxon>Flavobacteriia</taxon>
        <taxon>Flavobacteriales</taxon>
        <taxon>Salibacteraceae</taxon>
        <taxon>Salibacter</taxon>
    </lineage>
</organism>
<dbReference type="AlphaFoldDB" id="A0A6N6MAQ0"/>
<proteinExistence type="predicted"/>
<evidence type="ECO:0000313" key="3">
    <source>
        <dbReference type="EMBL" id="KAB1065517.1"/>
    </source>
</evidence>
<feature type="compositionally biased region" description="Polar residues" evidence="1">
    <location>
        <begin position="281"/>
        <end position="298"/>
    </location>
</feature>
<evidence type="ECO:0000313" key="4">
    <source>
        <dbReference type="Proteomes" id="UP000435357"/>
    </source>
</evidence>
<dbReference type="RefSeq" id="WP_151166341.1">
    <property type="nucleotide sequence ID" value="NZ_WACR01000002.1"/>
</dbReference>
<evidence type="ECO:0000256" key="2">
    <source>
        <dbReference type="SAM" id="SignalP"/>
    </source>
</evidence>
<keyword evidence="4" id="KW-1185">Reference proteome</keyword>
<feature type="region of interest" description="Disordered" evidence="1">
    <location>
        <begin position="277"/>
        <end position="301"/>
    </location>
</feature>
<accession>A0A6N6MAQ0</accession>
<feature type="signal peptide" evidence="2">
    <location>
        <begin position="1"/>
        <end position="24"/>
    </location>
</feature>
<keyword evidence="2" id="KW-0732">Signal</keyword>
<sequence>MRIKKSILPLFVAVLCFWSADLFAQVGYNNPNPHPSSIVDMQSNDKGLLIPRMTSSERSAMAVSSTTPAEGLLVFDTDVNRIFYWDDDVTAWRAVNFADVTQIGNDEFVTMDASLVVNNNIQLNGTLNADSISMNQNSGPGVVPQGGIIMWKGSTNNIPQGYALCDGTNGTPDLRGRFVVGAGGGYAVNDTGGSNDVTLNSTQTPLKNHNHSVSLTTGTNGDHNHQTGISVNASSGAETASYAGQGLGSSSNASNCATGTGNCNAVAVKNYALTDNKGNHSHSVSGNTNSTSDSNAQPHENRPPYFALAYIMKL</sequence>
<dbReference type="OrthoDB" id="9113831at2"/>
<evidence type="ECO:0008006" key="5">
    <source>
        <dbReference type="Google" id="ProtNLM"/>
    </source>
</evidence>
<dbReference type="Proteomes" id="UP000435357">
    <property type="component" value="Unassembled WGS sequence"/>
</dbReference>
<dbReference type="CDD" id="cd22641">
    <property type="entry name" value="C24-like"/>
    <property type="match status" value="1"/>
</dbReference>
<comment type="caution">
    <text evidence="3">The sequence shown here is derived from an EMBL/GenBank/DDBJ whole genome shotgun (WGS) entry which is preliminary data.</text>
</comment>
<reference evidence="3 4" key="1">
    <citation type="submission" date="2019-09" db="EMBL/GenBank/DDBJ databases">
        <title>Genomes of Cryomorphaceae.</title>
        <authorList>
            <person name="Bowman J.P."/>
        </authorList>
    </citation>
    <scope>NUCLEOTIDE SEQUENCE [LARGE SCALE GENOMIC DNA]</scope>
    <source>
        <strain evidence="3 4">KCTC 52047</strain>
    </source>
</reference>
<gene>
    <name evidence="3" type="ORF">F3059_02365</name>
</gene>
<dbReference type="SUPFAM" id="SSF88874">
    <property type="entry name" value="Receptor-binding domain of short tail fibre protein gp12"/>
    <property type="match status" value="1"/>
</dbReference>